<dbReference type="GO" id="GO:0031505">
    <property type="term" value="P:fungal-type cell wall organization"/>
    <property type="evidence" value="ECO:0007669"/>
    <property type="project" value="InterPro"/>
</dbReference>
<evidence type="ECO:0000313" key="3">
    <source>
        <dbReference type="Proteomes" id="UP000800041"/>
    </source>
</evidence>
<keyword evidence="3" id="KW-1185">Reference proteome</keyword>
<organism evidence="2 3">
    <name type="scientific">Aulographum hederae CBS 113979</name>
    <dbReference type="NCBI Taxonomy" id="1176131"/>
    <lineage>
        <taxon>Eukaryota</taxon>
        <taxon>Fungi</taxon>
        <taxon>Dikarya</taxon>
        <taxon>Ascomycota</taxon>
        <taxon>Pezizomycotina</taxon>
        <taxon>Dothideomycetes</taxon>
        <taxon>Pleosporomycetidae</taxon>
        <taxon>Aulographales</taxon>
        <taxon>Aulographaceae</taxon>
    </lineage>
</organism>
<dbReference type="PANTHER" id="PTHR35523:SF1">
    <property type="entry name" value="CELL WALL PROTEIN SED1"/>
    <property type="match status" value="1"/>
</dbReference>
<keyword evidence="1" id="KW-0732">Signal</keyword>
<dbReference type="PANTHER" id="PTHR35523">
    <property type="entry name" value="CELL WALL PROTEIN SED1"/>
    <property type="match status" value="1"/>
</dbReference>
<proteinExistence type="predicted"/>
<feature type="signal peptide" evidence="1">
    <location>
        <begin position="1"/>
        <end position="19"/>
    </location>
</feature>
<sequence>MRFSTAIASTAALAAGANAMFNGSMVYETKVLTEYTTFCPFATEVVHGDMTYTVTEATTLTITNCPCTVTYPVSTSVVSECSTW</sequence>
<name>A0A6G1GXZ7_9PEZI</name>
<feature type="chain" id="PRO_5026260228" evidence="1">
    <location>
        <begin position="20"/>
        <end position="84"/>
    </location>
</feature>
<dbReference type="EMBL" id="ML977160">
    <property type="protein sequence ID" value="KAF1985805.1"/>
    <property type="molecule type" value="Genomic_DNA"/>
</dbReference>
<gene>
    <name evidence="2" type="ORF">K402DRAFT_333974</name>
</gene>
<protein>
    <submittedName>
        <fullName evidence="2">Uncharacterized protein</fullName>
    </submittedName>
</protein>
<accession>A0A6G1GXZ7</accession>
<dbReference type="GO" id="GO:0005199">
    <property type="term" value="F:structural constituent of cell wall"/>
    <property type="evidence" value="ECO:0007669"/>
    <property type="project" value="InterPro"/>
</dbReference>
<dbReference type="InterPro" id="IPR038843">
    <property type="entry name" value="Sed1/Spi1"/>
</dbReference>
<dbReference type="OrthoDB" id="4094614at2759"/>
<reference evidence="2" key="1">
    <citation type="journal article" date="2020" name="Stud. Mycol.">
        <title>101 Dothideomycetes genomes: a test case for predicting lifestyles and emergence of pathogens.</title>
        <authorList>
            <person name="Haridas S."/>
            <person name="Albert R."/>
            <person name="Binder M."/>
            <person name="Bloem J."/>
            <person name="Labutti K."/>
            <person name="Salamov A."/>
            <person name="Andreopoulos B."/>
            <person name="Baker S."/>
            <person name="Barry K."/>
            <person name="Bills G."/>
            <person name="Bluhm B."/>
            <person name="Cannon C."/>
            <person name="Castanera R."/>
            <person name="Culley D."/>
            <person name="Daum C."/>
            <person name="Ezra D."/>
            <person name="Gonzalez J."/>
            <person name="Henrissat B."/>
            <person name="Kuo A."/>
            <person name="Liang C."/>
            <person name="Lipzen A."/>
            <person name="Lutzoni F."/>
            <person name="Magnuson J."/>
            <person name="Mondo S."/>
            <person name="Nolan M."/>
            <person name="Ohm R."/>
            <person name="Pangilinan J."/>
            <person name="Park H.-J."/>
            <person name="Ramirez L."/>
            <person name="Alfaro M."/>
            <person name="Sun H."/>
            <person name="Tritt A."/>
            <person name="Yoshinaga Y."/>
            <person name="Zwiers L.-H."/>
            <person name="Turgeon B."/>
            <person name="Goodwin S."/>
            <person name="Spatafora J."/>
            <person name="Crous P."/>
            <person name="Grigoriev I."/>
        </authorList>
    </citation>
    <scope>NUCLEOTIDE SEQUENCE</scope>
    <source>
        <strain evidence="2">CBS 113979</strain>
    </source>
</reference>
<evidence type="ECO:0000256" key="1">
    <source>
        <dbReference type="SAM" id="SignalP"/>
    </source>
</evidence>
<dbReference type="AlphaFoldDB" id="A0A6G1GXZ7"/>
<evidence type="ECO:0000313" key="2">
    <source>
        <dbReference type="EMBL" id="KAF1985805.1"/>
    </source>
</evidence>
<dbReference type="GO" id="GO:0009277">
    <property type="term" value="C:fungal-type cell wall"/>
    <property type="evidence" value="ECO:0007669"/>
    <property type="project" value="TreeGrafter"/>
</dbReference>
<dbReference type="Proteomes" id="UP000800041">
    <property type="component" value="Unassembled WGS sequence"/>
</dbReference>